<dbReference type="Pfam" id="PF13673">
    <property type="entry name" value="Acetyltransf_10"/>
    <property type="match status" value="1"/>
</dbReference>
<proteinExistence type="predicted"/>
<evidence type="ECO:0000259" key="1">
    <source>
        <dbReference type="PROSITE" id="PS51186"/>
    </source>
</evidence>
<dbReference type="OrthoDB" id="119501at2"/>
<protein>
    <submittedName>
        <fullName evidence="2">N-acetyltransferase</fullName>
    </submittedName>
</protein>
<dbReference type="Proteomes" id="UP000297834">
    <property type="component" value="Unassembled WGS sequence"/>
</dbReference>
<accession>A0A4Y7XDE4</accession>
<dbReference type="EMBL" id="SNTY01000015">
    <property type="protein sequence ID" value="TEU28658.1"/>
    <property type="molecule type" value="Genomic_DNA"/>
</dbReference>
<dbReference type="CDD" id="cd04301">
    <property type="entry name" value="NAT_SF"/>
    <property type="match status" value="1"/>
</dbReference>
<keyword evidence="3" id="KW-1185">Reference proteome</keyword>
<dbReference type="InterPro" id="IPR016181">
    <property type="entry name" value="Acyl_CoA_acyltransferase"/>
</dbReference>
<dbReference type="GO" id="GO:0016747">
    <property type="term" value="F:acyltransferase activity, transferring groups other than amino-acyl groups"/>
    <property type="evidence" value="ECO:0007669"/>
    <property type="project" value="InterPro"/>
</dbReference>
<dbReference type="PANTHER" id="PTHR43617">
    <property type="entry name" value="L-AMINO ACID N-ACETYLTRANSFERASE"/>
    <property type="match status" value="1"/>
</dbReference>
<name>A0A4Y7XDE4_9GAMM</name>
<feature type="domain" description="N-acetyltransferase" evidence="1">
    <location>
        <begin position="4"/>
        <end position="179"/>
    </location>
</feature>
<sequence>MITLNFRPATMQDATALVALINRAYRPEPGQEGWTHESGWITQQRIHLEQLQDLLQDPVNHLLVATALPTENHNQQIVGCVLLSNTSPIVQIGLLTVDPDYQAQQIGRLLLDYAEQQGRELYQPEWFERSVVHTRQELIAYYERRGYQHTGQIKPYPVDQNVVIYRESLHLIIMQKPAYSI</sequence>
<reference evidence="2 3" key="1">
    <citation type="submission" date="2019-03" db="EMBL/GenBank/DDBJ databases">
        <title>Alkanindiges illinoisensis: a potential pathogenic isolated from ascites of a gastric cancer patient with abdominal metastasis.</title>
        <authorList>
            <person name="Hu X."/>
            <person name="Yang B."/>
            <person name="Yan X."/>
            <person name="Lin L."/>
            <person name="Zhao H."/>
            <person name="Zhou F."/>
            <person name="Su B."/>
            <person name="Chen J."/>
            <person name="Rui Y."/>
            <person name="Wang Q."/>
            <person name="Zheng L."/>
        </authorList>
    </citation>
    <scope>NUCLEOTIDE SEQUENCE [LARGE SCALE GENOMIC DNA]</scope>
    <source>
        <strain evidence="2 3">NFYY 23406</strain>
    </source>
</reference>
<dbReference type="SUPFAM" id="SSF55729">
    <property type="entry name" value="Acyl-CoA N-acyltransferases (Nat)"/>
    <property type="match status" value="1"/>
</dbReference>
<dbReference type="STRING" id="1120977.GCA_000619845_01112"/>
<dbReference type="AlphaFoldDB" id="A0A4Y7XDE4"/>
<dbReference type="Gene3D" id="3.40.630.30">
    <property type="match status" value="1"/>
</dbReference>
<evidence type="ECO:0000313" key="2">
    <source>
        <dbReference type="EMBL" id="TEU28658.1"/>
    </source>
</evidence>
<dbReference type="PROSITE" id="PS51186">
    <property type="entry name" value="GNAT"/>
    <property type="match status" value="1"/>
</dbReference>
<dbReference type="InterPro" id="IPR000182">
    <property type="entry name" value="GNAT_dom"/>
</dbReference>
<organism evidence="2 3">
    <name type="scientific">Alkanindiges illinoisensis</name>
    <dbReference type="NCBI Taxonomy" id="197183"/>
    <lineage>
        <taxon>Bacteria</taxon>
        <taxon>Pseudomonadati</taxon>
        <taxon>Pseudomonadota</taxon>
        <taxon>Gammaproteobacteria</taxon>
        <taxon>Moraxellales</taxon>
        <taxon>Moraxellaceae</taxon>
        <taxon>Alkanindiges</taxon>
    </lineage>
</organism>
<evidence type="ECO:0000313" key="3">
    <source>
        <dbReference type="Proteomes" id="UP000297834"/>
    </source>
</evidence>
<dbReference type="RefSeq" id="WP_134243915.1">
    <property type="nucleotide sequence ID" value="NZ_SNTY01000015.1"/>
</dbReference>
<dbReference type="PANTHER" id="PTHR43617:SF9">
    <property type="entry name" value="GNAT FAMILY ACETYLTRANSFERASE"/>
    <property type="match status" value="1"/>
</dbReference>
<gene>
    <name evidence="2" type="ORF">E2B99_05290</name>
</gene>
<keyword evidence="2" id="KW-0808">Transferase</keyword>
<dbReference type="InterPro" id="IPR050276">
    <property type="entry name" value="MshD_Acetyltransferase"/>
</dbReference>
<comment type="caution">
    <text evidence="2">The sequence shown here is derived from an EMBL/GenBank/DDBJ whole genome shotgun (WGS) entry which is preliminary data.</text>
</comment>